<organism evidence="2 3">
    <name type="scientific">Flavobacterium saccharophilum</name>
    <dbReference type="NCBI Taxonomy" id="29534"/>
    <lineage>
        <taxon>Bacteria</taxon>
        <taxon>Pseudomonadati</taxon>
        <taxon>Bacteroidota</taxon>
        <taxon>Flavobacteriia</taxon>
        <taxon>Flavobacteriales</taxon>
        <taxon>Flavobacteriaceae</taxon>
        <taxon>Flavobacterium</taxon>
    </lineage>
</organism>
<dbReference type="Gene3D" id="2.30.42.10">
    <property type="match status" value="1"/>
</dbReference>
<dbReference type="PANTHER" id="PTHR32060">
    <property type="entry name" value="TAIL-SPECIFIC PROTEASE"/>
    <property type="match status" value="1"/>
</dbReference>
<dbReference type="Gene3D" id="3.90.226.10">
    <property type="entry name" value="2-enoyl-CoA Hydratase, Chain A, domain 1"/>
    <property type="match status" value="1"/>
</dbReference>
<dbReference type="GO" id="GO:0004175">
    <property type="term" value="F:endopeptidase activity"/>
    <property type="evidence" value="ECO:0007669"/>
    <property type="project" value="TreeGrafter"/>
</dbReference>
<evidence type="ECO:0000259" key="1">
    <source>
        <dbReference type="SMART" id="SM00245"/>
    </source>
</evidence>
<accession>A0A1M7AJZ5</accession>
<feature type="domain" description="Tail specific protease" evidence="1">
    <location>
        <begin position="346"/>
        <end position="530"/>
    </location>
</feature>
<dbReference type="STRING" id="29534.SAMN05444366_0705"/>
<dbReference type="InterPro" id="IPR005151">
    <property type="entry name" value="Tail-specific_protease"/>
</dbReference>
<proteinExistence type="predicted"/>
<sequence length="555" mass="63916">MKKNALFFLLVFTQITFGQAKITETEKLAATCKVWGFLKYYHPKIATGDFNWDQQLLDVLPKIDKAQTKAEFSLVLENWIDDLGVVPEIAPIAQPKDVEYFDENFDLSWINSNKLFSKKLSKKLKFIEENRFQGEQFYIFGRDGGGHVGLKNENTKHPDFADKNSKLRMVFMYWNLVEYFFPDKYLMDQKWDVTLEKIIPLAIKAGNQDEFYLAMRKLVSRIDDSHTEFYLYPSLKDNATAKNFFPARGKIIDEKLVVTEILADSLAQADDIKVGTVITKINDKTIREIIAENRDLICASNEPKYLDKLAEKILITYTDDKVKVEFLQNEKYVTKTMTWYDYHDSHRNEFKKGARKKKEKFKLLENNIGYVNMGIIDRKNIPDMIEALKNTKAIVFDMRNYPKGTFEPIGNFLNAQEKKFAIYTIPDLTYPGRYKWTSGASIGFDNKDYYKGKVVLLLNEDAQSQAEWTAMCFQTCGHATIVGSQTAGADGNVSIFDFEGFNTNFSGIGVYYPDKRDTQRIGIVPDIEVKPTIKGIQEGRDEVLDRALLFVETGK</sequence>
<dbReference type="InterPro" id="IPR029045">
    <property type="entry name" value="ClpP/crotonase-like_dom_sf"/>
</dbReference>
<keyword evidence="2" id="KW-0378">Hydrolase</keyword>
<gene>
    <name evidence="2" type="ORF">SAMN05444366_0705</name>
</gene>
<dbReference type="GO" id="GO:0008236">
    <property type="term" value="F:serine-type peptidase activity"/>
    <property type="evidence" value="ECO:0007669"/>
    <property type="project" value="InterPro"/>
</dbReference>
<evidence type="ECO:0000313" key="3">
    <source>
        <dbReference type="Proteomes" id="UP000184121"/>
    </source>
</evidence>
<dbReference type="RefSeq" id="WP_072970222.1">
    <property type="nucleotide sequence ID" value="NZ_FRBY01000001.1"/>
</dbReference>
<name>A0A1M7AJZ5_9FLAO</name>
<evidence type="ECO:0000313" key="2">
    <source>
        <dbReference type="EMBL" id="SHL42977.1"/>
    </source>
</evidence>
<dbReference type="OrthoDB" id="5379939at2"/>
<dbReference type="EMBL" id="FRBY01000001">
    <property type="protein sequence ID" value="SHL42977.1"/>
    <property type="molecule type" value="Genomic_DNA"/>
</dbReference>
<dbReference type="AlphaFoldDB" id="A0A1M7AJZ5"/>
<dbReference type="SUPFAM" id="SSF52096">
    <property type="entry name" value="ClpP/crotonase"/>
    <property type="match status" value="1"/>
</dbReference>
<reference evidence="3" key="1">
    <citation type="submission" date="2016-11" db="EMBL/GenBank/DDBJ databases">
        <authorList>
            <person name="Varghese N."/>
            <person name="Submissions S."/>
        </authorList>
    </citation>
    <scope>NUCLEOTIDE SEQUENCE [LARGE SCALE GENOMIC DNA]</scope>
    <source>
        <strain evidence="3">DSM 1811</strain>
    </source>
</reference>
<dbReference type="SUPFAM" id="SSF50156">
    <property type="entry name" value="PDZ domain-like"/>
    <property type="match status" value="1"/>
</dbReference>
<dbReference type="PANTHER" id="PTHR32060:SF22">
    <property type="entry name" value="CARBOXYL-TERMINAL-PROCESSING PEPTIDASE 3, CHLOROPLASTIC"/>
    <property type="match status" value="1"/>
</dbReference>
<dbReference type="Pfam" id="PF03572">
    <property type="entry name" value="Peptidase_S41"/>
    <property type="match status" value="1"/>
</dbReference>
<protein>
    <submittedName>
        <fullName evidence="2">C-terminal processing protease CtpA/Prc, contains a PDZ domain</fullName>
    </submittedName>
</protein>
<keyword evidence="2" id="KW-0645">Protease</keyword>
<dbReference type="Proteomes" id="UP000184121">
    <property type="component" value="Unassembled WGS sequence"/>
</dbReference>
<dbReference type="Gene3D" id="3.30.750.44">
    <property type="match status" value="1"/>
</dbReference>
<dbReference type="SMART" id="SM00245">
    <property type="entry name" value="TSPc"/>
    <property type="match status" value="1"/>
</dbReference>
<dbReference type="CDD" id="cd07562">
    <property type="entry name" value="Peptidase_S41_TRI"/>
    <property type="match status" value="1"/>
</dbReference>
<keyword evidence="3" id="KW-1185">Reference proteome</keyword>
<dbReference type="GO" id="GO:0006508">
    <property type="term" value="P:proteolysis"/>
    <property type="evidence" value="ECO:0007669"/>
    <property type="project" value="UniProtKB-KW"/>
</dbReference>
<dbReference type="InterPro" id="IPR036034">
    <property type="entry name" value="PDZ_sf"/>
</dbReference>